<organism evidence="1 2">
    <name type="scientific">Xylella fastidiosa (strain 9a5c)</name>
    <dbReference type="NCBI Taxonomy" id="160492"/>
    <lineage>
        <taxon>Bacteria</taxon>
        <taxon>Pseudomonadati</taxon>
        <taxon>Pseudomonadota</taxon>
        <taxon>Gammaproteobacteria</taxon>
        <taxon>Lysobacterales</taxon>
        <taxon>Lysobacteraceae</taxon>
        <taxon>Xylella</taxon>
    </lineage>
</organism>
<dbReference type="HOGENOM" id="CLU_2995765_0_0_6"/>
<name>Q9PAT5_XYLFA</name>
<dbReference type="EMBL" id="AE003849">
    <property type="protein sequence ID" value="AAF85209.1"/>
    <property type="molecule type" value="Genomic_DNA"/>
</dbReference>
<dbReference type="AlphaFoldDB" id="Q9PAT5"/>
<proteinExistence type="predicted"/>
<dbReference type="KEGG" id="xfa:XF_2410"/>
<protein>
    <submittedName>
        <fullName evidence="1">Uncharacterized protein</fullName>
    </submittedName>
</protein>
<reference evidence="1 2" key="1">
    <citation type="journal article" date="2000" name="Nature">
        <title>The genome sequence of the plant pathogen Xylella fastidiosa.</title>
        <authorList>
            <person name="Simpson A.J."/>
            <person name="Reinach F.C."/>
            <person name="Arruda P."/>
            <person name="Abreu F.A."/>
            <person name="Acencio M."/>
            <person name="Alvarenga R."/>
            <person name="Alves L.M."/>
            <person name="Araya J.E."/>
            <person name="Baia G.S."/>
            <person name="Baptista C.S."/>
            <person name="Barros M.H."/>
            <person name="Bonaccorsi E.D."/>
            <person name="Bordin S."/>
            <person name="Bove J.M."/>
            <person name="Briones M.R."/>
            <person name="Bueno M.R."/>
            <person name="Camargo A.A."/>
            <person name="Camargo L.E."/>
            <person name="Carraro D.M."/>
            <person name="Carrer H."/>
            <person name="Colauto N.B."/>
            <person name="Colombo C."/>
            <person name="Costa F.F."/>
            <person name="Costa M.C."/>
            <person name="Costa-Neto C.M."/>
            <person name="Coutinho L.L."/>
            <person name="Cristofani M."/>
            <person name="Dias-Neto E."/>
            <person name="Docena C."/>
            <person name="El-Dorry H."/>
            <person name="Facincani A.P."/>
            <person name="Ferreira A.J."/>
            <person name="Ferreira V.C."/>
            <person name="Ferro J.A."/>
            <person name="Fraga J.S."/>
            <person name="Franca S.C."/>
            <person name="Franco M.C."/>
            <person name="Frohme M."/>
            <person name="Furlan L.R."/>
            <person name="Garnier M."/>
            <person name="Goldman G.H."/>
            <person name="Goldman M.H."/>
            <person name="Gomes S.L."/>
            <person name="Gruber A."/>
            <person name="Ho P.L."/>
            <person name="Hoheisel J.D."/>
            <person name="Junqueira M.L."/>
            <person name="Kemper E.L."/>
            <person name="Kitajima J.P."/>
            <person name="Krieger J.E."/>
            <person name="Kuramae E.E."/>
            <person name="Laigret F."/>
            <person name="Lambais M.R."/>
            <person name="Leite L.C."/>
            <person name="Lemos E.G."/>
            <person name="Lemos M.V."/>
            <person name="Lopes S.A."/>
            <person name="Lopes C.R."/>
            <person name="Machado J.A."/>
            <person name="Machado M.A."/>
            <person name="Madeira A.M."/>
            <person name="Madeira H.M."/>
            <person name="Marino C.L."/>
            <person name="Marques M.V."/>
            <person name="Martins E.A."/>
            <person name="Martins E.M."/>
            <person name="Matsukuma A.Y."/>
            <person name="Menck C.F."/>
            <person name="Miracca E.C."/>
            <person name="Miyaki C.Y."/>
            <person name="Monteriro-Vitorello C.B."/>
            <person name="Moon D.H."/>
            <person name="Nagai M.A."/>
            <person name="Nascimento A.L."/>
            <person name="Netto L.E."/>
            <person name="Nhani A.Jr."/>
            <person name="Nobrega F.G."/>
            <person name="Nunes L.R."/>
            <person name="Oliveira M.A."/>
            <person name="de Oliveira M.C."/>
            <person name="de Oliveira R.C."/>
            <person name="Palmieri D.A."/>
            <person name="Paris A."/>
            <person name="Peixoto B.R."/>
            <person name="Pereira G.A."/>
            <person name="Pereira H.A.Jr."/>
            <person name="Pesquero J.B."/>
            <person name="Quaggio R.B."/>
            <person name="Roberto P.G."/>
            <person name="Rodrigues V."/>
            <person name="de M Rosa A.J."/>
            <person name="de Rosa V.E.Jr."/>
            <person name="de Sa R.G."/>
            <person name="Santelli R.V."/>
            <person name="Sawasaki H.E."/>
            <person name="da Silva A.C."/>
            <person name="da Silva A.M."/>
            <person name="da Silva F.R."/>
            <person name="da Silva W.A.Jr."/>
            <person name="da Silveira J.F."/>
            <person name="Silvestri M.L."/>
            <person name="Siqueira W.J."/>
            <person name="de Souza A.A."/>
            <person name="de Souza A.P."/>
            <person name="Terenzi M.F."/>
            <person name="Truffi D."/>
            <person name="Tsai S.M."/>
            <person name="Tsuhako M.H."/>
            <person name="Vallada H."/>
            <person name="Van Sluys M.A."/>
            <person name="Verjovski-Almeida S."/>
            <person name="Vettore A.L."/>
            <person name="Zago M.A."/>
            <person name="Zatz M."/>
            <person name="Meidanis J."/>
            <person name="Setubal J.C."/>
        </authorList>
    </citation>
    <scope>NUCLEOTIDE SEQUENCE [LARGE SCALE GENOMIC DNA]</scope>
    <source>
        <strain evidence="1 2">9a5c</strain>
    </source>
</reference>
<dbReference type="PIR" id="E82560">
    <property type="entry name" value="E82560"/>
</dbReference>
<accession>Q9PAT5</accession>
<dbReference type="Proteomes" id="UP000000812">
    <property type="component" value="Chromosome"/>
</dbReference>
<sequence length="57" mass="6192">MILSKSARRDAVLRQRDVDTGWRQAMHAAAEGRDMVSPAVALRAVALLKLCCCLPLG</sequence>
<evidence type="ECO:0000313" key="2">
    <source>
        <dbReference type="Proteomes" id="UP000000812"/>
    </source>
</evidence>
<evidence type="ECO:0000313" key="1">
    <source>
        <dbReference type="EMBL" id="AAF85209.1"/>
    </source>
</evidence>
<gene>
    <name evidence="1" type="ordered locus">XF_2410</name>
</gene>